<name>A0ABY5T0R0_9SPHN</name>
<evidence type="ECO:0008006" key="3">
    <source>
        <dbReference type="Google" id="ProtNLM"/>
    </source>
</evidence>
<organism evidence="1 2">
    <name type="scientific">Qipengyuania spongiae</name>
    <dbReference type="NCBI Taxonomy" id="2909673"/>
    <lineage>
        <taxon>Bacteria</taxon>
        <taxon>Pseudomonadati</taxon>
        <taxon>Pseudomonadota</taxon>
        <taxon>Alphaproteobacteria</taxon>
        <taxon>Sphingomonadales</taxon>
        <taxon>Erythrobacteraceae</taxon>
        <taxon>Qipengyuania</taxon>
    </lineage>
</organism>
<evidence type="ECO:0000313" key="2">
    <source>
        <dbReference type="Proteomes" id="UP001065265"/>
    </source>
</evidence>
<proteinExistence type="predicted"/>
<accession>A0ABY5T0R0</accession>
<keyword evidence="2" id="KW-1185">Reference proteome</keyword>
<dbReference type="RefSeq" id="WP_265560566.1">
    <property type="nucleotide sequence ID" value="NZ_CP092471.1"/>
</dbReference>
<sequence length="172" mass="18403">MKVSTRSAHDALDDAIGAKGLTDGRDYADFLAIQHSARAPLERWADEICPAGMVPPAQCPSIAEDLRALGRDAPAPVEFRAPYTADWRGLAWALAGSSLGNRAMLSRRRKIGAGGPQRFLSDPAMPAYFRDLLPVLAETVDARDEKAAIAAAEAVFQAFETALDARGQRLAA</sequence>
<protein>
    <recommendedName>
        <fullName evidence="3">Heme oxygenase</fullName>
    </recommendedName>
</protein>
<dbReference type="EMBL" id="CP092471">
    <property type="protein sequence ID" value="UVI40363.1"/>
    <property type="molecule type" value="Genomic_DNA"/>
</dbReference>
<gene>
    <name evidence="1" type="ORF">L1F33_05315</name>
</gene>
<reference evidence="1" key="1">
    <citation type="submission" date="2022-02" db="EMBL/GenBank/DDBJ databases">
        <title>Qipengyuania spongiae sp. nov., isolated from marine sponge.</title>
        <authorList>
            <person name="Li Z."/>
            <person name="Zhang M."/>
        </authorList>
    </citation>
    <scope>NUCLEOTIDE SEQUENCE</scope>
    <source>
        <strain evidence="1">PHS-Z21</strain>
    </source>
</reference>
<dbReference type="Gene3D" id="1.20.910.10">
    <property type="entry name" value="Heme oxygenase-like"/>
    <property type="match status" value="1"/>
</dbReference>
<dbReference type="SUPFAM" id="SSF48613">
    <property type="entry name" value="Heme oxygenase-like"/>
    <property type="match status" value="1"/>
</dbReference>
<evidence type="ECO:0000313" key="1">
    <source>
        <dbReference type="EMBL" id="UVI40363.1"/>
    </source>
</evidence>
<dbReference type="InterPro" id="IPR016084">
    <property type="entry name" value="Haem_Oase-like_multi-hlx"/>
</dbReference>
<dbReference type="Proteomes" id="UP001065265">
    <property type="component" value="Chromosome"/>
</dbReference>